<proteinExistence type="inferred from homology"/>
<comment type="caution">
    <text evidence="2">The sequence shown here is derived from an EMBL/GenBank/DDBJ whole genome shotgun (WGS) entry which is preliminary data.</text>
</comment>
<dbReference type="PANTHER" id="PTHR33797:SF2">
    <property type="entry name" value="ORGANIC HYDROPEROXIDE RESISTANCE PROTEIN-LIKE"/>
    <property type="match status" value="1"/>
</dbReference>
<sequence>MASSYTAVVTATREGRSGGRASASDGLLDVTLAVPKEFGGAGGGTNPEQLFAAAWSACFVGALKRAAAQRHVPAKVLGVTAEVTLHHSDTDEFDLGAVLRIELSGVDQRTADALGADAHRLCPFSKATRDNIPVAIEATVVA</sequence>
<protein>
    <submittedName>
        <fullName evidence="2">Organic hydroperoxide resistance protein</fullName>
    </submittedName>
</protein>
<dbReference type="RefSeq" id="WP_345441476.1">
    <property type="nucleotide sequence ID" value="NZ_BAABHK010000021.1"/>
</dbReference>
<evidence type="ECO:0000256" key="1">
    <source>
        <dbReference type="ARBA" id="ARBA00007378"/>
    </source>
</evidence>
<evidence type="ECO:0000313" key="3">
    <source>
        <dbReference type="Proteomes" id="UP001501442"/>
    </source>
</evidence>
<keyword evidence="3" id="KW-1185">Reference proteome</keyword>
<dbReference type="NCBIfam" id="TIGR03561">
    <property type="entry name" value="organ_hyd_perox"/>
    <property type="match status" value="1"/>
</dbReference>
<dbReference type="PANTHER" id="PTHR33797">
    <property type="entry name" value="ORGANIC HYDROPEROXIDE RESISTANCE PROTEIN-LIKE"/>
    <property type="match status" value="1"/>
</dbReference>
<dbReference type="InterPro" id="IPR019953">
    <property type="entry name" value="OHR"/>
</dbReference>
<accession>A0ABP8USC0</accession>
<name>A0ABP8USC0_9ACTN</name>
<dbReference type="InterPro" id="IPR036102">
    <property type="entry name" value="OsmC/Ohrsf"/>
</dbReference>
<comment type="similarity">
    <text evidence="1">Belongs to the OsmC/Ohr family.</text>
</comment>
<dbReference type="Gene3D" id="2.20.25.10">
    <property type="match status" value="1"/>
</dbReference>
<dbReference type="EMBL" id="BAABHK010000021">
    <property type="protein sequence ID" value="GAA4638157.1"/>
    <property type="molecule type" value="Genomic_DNA"/>
</dbReference>
<dbReference type="InterPro" id="IPR003718">
    <property type="entry name" value="OsmC/Ohr_fam"/>
</dbReference>
<reference evidence="3" key="1">
    <citation type="journal article" date="2019" name="Int. J. Syst. Evol. Microbiol.">
        <title>The Global Catalogue of Microorganisms (GCM) 10K type strain sequencing project: providing services to taxonomists for standard genome sequencing and annotation.</title>
        <authorList>
            <consortium name="The Broad Institute Genomics Platform"/>
            <consortium name="The Broad Institute Genome Sequencing Center for Infectious Disease"/>
            <person name="Wu L."/>
            <person name="Ma J."/>
        </authorList>
    </citation>
    <scope>NUCLEOTIDE SEQUENCE [LARGE SCALE GENOMIC DNA]</scope>
    <source>
        <strain evidence="3">JCM 17939</strain>
    </source>
</reference>
<dbReference type="SUPFAM" id="SSF82784">
    <property type="entry name" value="OsmC-like"/>
    <property type="match status" value="1"/>
</dbReference>
<dbReference type="Pfam" id="PF02566">
    <property type="entry name" value="OsmC"/>
    <property type="match status" value="1"/>
</dbReference>
<dbReference type="InterPro" id="IPR015946">
    <property type="entry name" value="KH_dom-like_a/b"/>
</dbReference>
<dbReference type="Proteomes" id="UP001501442">
    <property type="component" value="Unassembled WGS sequence"/>
</dbReference>
<evidence type="ECO:0000313" key="2">
    <source>
        <dbReference type="EMBL" id="GAA4638157.1"/>
    </source>
</evidence>
<dbReference type="Gene3D" id="3.30.300.20">
    <property type="match status" value="1"/>
</dbReference>
<organism evidence="2 3">
    <name type="scientific">Actinoallomurus vinaceus</name>
    <dbReference type="NCBI Taxonomy" id="1080074"/>
    <lineage>
        <taxon>Bacteria</taxon>
        <taxon>Bacillati</taxon>
        <taxon>Actinomycetota</taxon>
        <taxon>Actinomycetes</taxon>
        <taxon>Streptosporangiales</taxon>
        <taxon>Thermomonosporaceae</taxon>
        <taxon>Actinoallomurus</taxon>
    </lineage>
</organism>
<gene>
    <name evidence="2" type="ORF">GCM10023196_094790</name>
</gene>